<evidence type="ECO:0000256" key="7">
    <source>
        <dbReference type="SAM" id="MobiDB-lite"/>
    </source>
</evidence>
<dbReference type="OMA" id="CPRARIM"/>
<evidence type="ECO:0000256" key="3">
    <source>
        <dbReference type="ARBA" id="ARBA00023015"/>
    </source>
</evidence>
<dbReference type="Gene3D" id="4.10.240.10">
    <property type="entry name" value="Zn(2)-C6 fungal-type DNA-binding domain"/>
    <property type="match status" value="1"/>
</dbReference>
<keyword evidence="4" id="KW-0238">DNA-binding</keyword>
<keyword evidence="6" id="KW-0539">Nucleus</keyword>
<dbReference type="Pfam" id="PF00172">
    <property type="entry name" value="Zn_clus"/>
    <property type="match status" value="1"/>
</dbReference>
<dbReference type="KEGG" id="ani:ANIA_00853"/>
<dbReference type="GO" id="GO:0000981">
    <property type="term" value="F:DNA-binding transcription factor activity, RNA polymerase II-specific"/>
    <property type="evidence" value="ECO:0007669"/>
    <property type="project" value="InterPro"/>
</dbReference>
<gene>
    <name evidence="9" type="ORF">ANIA_00853</name>
</gene>
<feature type="compositionally biased region" description="Polar residues" evidence="7">
    <location>
        <begin position="1"/>
        <end position="15"/>
    </location>
</feature>
<dbReference type="InterPro" id="IPR036864">
    <property type="entry name" value="Zn2-C6_fun-type_DNA-bd_sf"/>
</dbReference>
<evidence type="ECO:0000256" key="5">
    <source>
        <dbReference type="ARBA" id="ARBA00023163"/>
    </source>
</evidence>
<dbReference type="InParanoid" id="Q5BF27"/>
<dbReference type="GO" id="GO:0003677">
    <property type="term" value="F:DNA binding"/>
    <property type="evidence" value="ECO:0007669"/>
    <property type="project" value="UniProtKB-KW"/>
</dbReference>
<feature type="region of interest" description="Disordered" evidence="7">
    <location>
        <begin position="1"/>
        <end position="34"/>
    </location>
</feature>
<protein>
    <submittedName>
        <fullName evidence="9">Zn(II)2Cys6 transcription factor (Eurofung)</fullName>
    </submittedName>
</protein>
<sequence>MAASLGSTRVKQSLSEIAPKPPSSTSPSNASTPQDYTVLKPKSCLACRKRKVRCDRRRPCTNCSRWSVECIFPSPIRKCPRVRTKPKTGTSNDQALHDRIYTLETQISGLTQTVNAQAERIRSLTAPGNSLFPLSHTWAHATMSLHPSLALGRKYWQLFLEKVDPLIKVVHRPSVSRILRGGLNDPTSLGEGDGALLQVFYLACISAMDAMDVQSSLQMSKSTALTIYRLAAEQALARSGFMATSNWTIMQALVLFIALDRLQDNQKSAWNLAGLAERLDVSLEEDNSLFGAEMRRRVRWHLWYLNRRIRGDRGQSPSLPSQPMPSPSVVELPLNCHDSELRTDMTVSLTNQPGWTEMSFCLLRYDLATTERIVESDASWLFKTRAVSECQHRLHFKYLNYCDGSESIHWLASHIAYVMITEMWMKLYSPQFAAVDSTETLDHDVRDQLFDAAVDILDTQKRLEVETAARKWEWTLGGYFQYVPLTFLLNELYWRRNDSRVDAAWDVAERSFQRLSEHARKSTHGVMLTELMSKALSARQETADIQPSADTYLVSEQAIDDIFSVGPEYTGTIKTMPSDMPQLGLPADWAFNVQPLSEFVTDTGGLVREVEFTCKYVEYMTLWAATIGRTRPLDSIQTLVSFEAGVIFVPYGPVQPDSKSITQPLQSNRWTSAKDGGC</sequence>
<feature type="region of interest" description="Disordered" evidence="7">
    <location>
        <begin position="658"/>
        <end position="678"/>
    </location>
</feature>
<dbReference type="PROSITE" id="PS00463">
    <property type="entry name" value="ZN2_CY6_FUNGAL_1"/>
    <property type="match status" value="1"/>
</dbReference>
<accession>Q5BF27</accession>
<keyword evidence="3" id="KW-0805">Transcription regulation</keyword>
<dbReference type="PROSITE" id="PS50048">
    <property type="entry name" value="ZN2_CY6_FUNGAL_2"/>
    <property type="match status" value="1"/>
</dbReference>
<evidence type="ECO:0000256" key="4">
    <source>
        <dbReference type="ARBA" id="ARBA00023125"/>
    </source>
</evidence>
<keyword evidence="5" id="KW-0804">Transcription</keyword>
<dbReference type="CDD" id="cd00067">
    <property type="entry name" value="GAL4"/>
    <property type="match status" value="1"/>
</dbReference>
<dbReference type="Proteomes" id="UP000000560">
    <property type="component" value="Chromosome VIII"/>
</dbReference>
<dbReference type="RefSeq" id="XP_658457.1">
    <property type="nucleotide sequence ID" value="XM_653365.1"/>
</dbReference>
<feature type="domain" description="Zn(2)-C6 fungal-type" evidence="8">
    <location>
        <begin position="43"/>
        <end position="72"/>
    </location>
</feature>
<keyword evidence="2" id="KW-0479">Metal-binding</keyword>
<dbReference type="EMBL" id="BN001308">
    <property type="protein sequence ID" value="CBF88655.1"/>
    <property type="molecule type" value="Genomic_DNA"/>
</dbReference>
<dbReference type="InterPro" id="IPR007219">
    <property type="entry name" value="XnlR_reg_dom"/>
</dbReference>
<organism evidence="9 10">
    <name type="scientific">Emericella nidulans (strain FGSC A4 / ATCC 38163 / CBS 112.46 / NRRL 194 / M139)</name>
    <name type="common">Aspergillus nidulans</name>
    <dbReference type="NCBI Taxonomy" id="227321"/>
    <lineage>
        <taxon>Eukaryota</taxon>
        <taxon>Fungi</taxon>
        <taxon>Dikarya</taxon>
        <taxon>Ascomycota</taxon>
        <taxon>Pezizomycotina</taxon>
        <taxon>Eurotiomycetes</taxon>
        <taxon>Eurotiomycetidae</taxon>
        <taxon>Eurotiales</taxon>
        <taxon>Aspergillaceae</taxon>
        <taxon>Aspergillus</taxon>
        <taxon>Aspergillus subgen. Nidulantes</taxon>
    </lineage>
</organism>
<dbReference type="GeneID" id="2876632"/>
<dbReference type="InterPro" id="IPR001138">
    <property type="entry name" value="Zn2Cys6_DnaBD"/>
</dbReference>
<accession>C8VQ17</accession>
<dbReference type="PANTHER" id="PTHR31001">
    <property type="entry name" value="UNCHARACTERIZED TRANSCRIPTIONAL REGULATORY PROTEIN"/>
    <property type="match status" value="1"/>
</dbReference>
<dbReference type="InterPro" id="IPR050613">
    <property type="entry name" value="Sec_Metabolite_Reg"/>
</dbReference>
<proteinExistence type="predicted"/>
<feature type="compositionally biased region" description="Polar residues" evidence="7">
    <location>
        <begin position="658"/>
        <end position="671"/>
    </location>
</feature>
<evidence type="ECO:0000256" key="1">
    <source>
        <dbReference type="ARBA" id="ARBA00004123"/>
    </source>
</evidence>
<dbReference type="GO" id="GO:0008270">
    <property type="term" value="F:zinc ion binding"/>
    <property type="evidence" value="ECO:0007669"/>
    <property type="project" value="InterPro"/>
</dbReference>
<comment type="subcellular location">
    <subcellularLocation>
        <location evidence="1">Nucleus</location>
    </subcellularLocation>
</comment>
<dbReference type="GO" id="GO:0006351">
    <property type="term" value="P:DNA-templated transcription"/>
    <property type="evidence" value="ECO:0007669"/>
    <property type="project" value="InterPro"/>
</dbReference>
<dbReference type="SMART" id="SM00066">
    <property type="entry name" value="GAL4"/>
    <property type="match status" value="1"/>
</dbReference>
<reference evidence="10" key="2">
    <citation type="journal article" date="2009" name="Fungal Genet. Biol.">
        <title>The 2008 update of the Aspergillus nidulans genome annotation: a community effort.</title>
        <authorList>
            <person name="Wortman J.R."/>
            <person name="Gilsenan J.M."/>
            <person name="Joardar V."/>
            <person name="Deegan J."/>
            <person name="Clutterbuck J."/>
            <person name="Andersen M.R."/>
            <person name="Archer D."/>
            <person name="Bencina M."/>
            <person name="Braus G."/>
            <person name="Coutinho P."/>
            <person name="von Dohren H."/>
            <person name="Doonan J."/>
            <person name="Driessen A.J."/>
            <person name="Durek P."/>
            <person name="Espeso E."/>
            <person name="Fekete E."/>
            <person name="Flipphi M."/>
            <person name="Estrada C.G."/>
            <person name="Geysens S."/>
            <person name="Goldman G."/>
            <person name="de Groot P.W."/>
            <person name="Hansen K."/>
            <person name="Harris S.D."/>
            <person name="Heinekamp T."/>
            <person name="Helmstaedt K."/>
            <person name="Henrissat B."/>
            <person name="Hofmann G."/>
            <person name="Homan T."/>
            <person name="Horio T."/>
            <person name="Horiuchi H."/>
            <person name="James S."/>
            <person name="Jones M."/>
            <person name="Karaffa L."/>
            <person name="Karanyi Z."/>
            <person name="Kato M."/>
            <person name="Keller N."/>
            <person name="Kelly D.E."/>
            <person name="Kiel J.A."/>
            <person name="Kim J.M."/>
            <person name="van der Klei I.J."/>
            <person name="Klis F.M."/>
            <person name="Kovalchuk A."/>
            <person name="Krasevec N."/>
            <person name="Kubicek C.P."/>
            <person name="Liu B."/>
            <person name="Maccabe A."/>
            <person name="Meyer V."/>
            <person name="Mirabito P."/>
            <person name="Miskei M."/>
            <person name="Mos M."/>
            <person name="Mullins J."/>
            <person name="Nelson D.R."/>
            <person name="Nielsen J."/>
            <person name="Oakley B.R."/>
            <person name="Osmani S.A."/>
            <person name="Pakula T."/>
            <person name="Paszewski A."/>
            <person name="Paulsen I."/>
            <person name="Pilsyk S."/>
            <person name="Pocsi I."/>
            <person name="Punt P.J."/>
            <person name="Ram A.F."/>
            <person name="Ren Q."/>
            <person name="Robellet X."/>
            <person name="Robson G."/>
            <person name="Seiboth B."/>
            <person name="van Solingen P."/>
            <person name="Specht T."/>
            <person name="Sun J."/>
            <person name="Taheri-Talesh N."/>
            <person name="Takeshita N."/>
            <person name="Ussery D."/>
            <person name="vanKuyk P.A."/>
            <person name="Visser H."/>
            <person name="van de Vondervoort P.J."/>
            <person name="de Vries R.P."/>
            <person name="Walton J."/>
            <person name="Xiang X."/>
            <person name="Xiong Y."/>
            <person name="Zeng A.P."/>
            <person name="Brandt B.W."/>
            <person name="Cornell M.J."/>
            <person name="van den Hondel C.A."/>
            <person name="Visser J."/>
            <person name="Oliver S.G."/>
            <person name="Turner G."/>
        </authorList>
    </citation>
    <scope>GENOME REANNOTATION</scope>
    <source>
        <strain evidence="10">FGSC A4 / ATCC 38163 / CBS 112.46 / NRRL 194 / M139</strain>
    </source>
</reference>
<dbReference type="VEuPathDB" id="FungiDB:AN0853"/>
<dbReference type="Pfam" id="PF04082">
    <property type="entry name" value="Fungal_trans"/>
    <property type="match status" value="1"/>
</dbReference>
<dbReference type="CDD" id="cd12148">
    <property type="entry name" value="fungal_TF_MHR"/>
    <property type="match status" value="1"/>
</dbReference>
<evidence type="ECO:0000256" key="2">
    <source>
        <dbReference type="ARBA" id="ARBA00022723"/>
    </source>
</evidence>
<evidence type="ECO:0000259" key="8">
    <source>
        <dbReference type="PROSITE" id="PS50048"/>
    </source>
</evidence>
<dbReference type="OrthoDB" id="424974at2759"/>
<reference evidence="10" key="1">
    <citation type="journal article" date="2005" name="Nature">
        <title>Sequencing of Aspergillus nidulans and comparative analysis with A. fumigatus and A. oryzae.</title>
        <authorList>
            <person name="Galagan J.E."/>
            <person name="Calvo S.E."/>
            <person name="Cuomo C."/>
            <person name="Ma L.J."/>
            <person name="Wortman J.R."/>
            <person name="Batzoglou S."/>
            <person name="Lee S.I."/>
            <person name="Basturkmen M."/>
            <person name="Spevak C.C."/>
            <person name="Clutterbuck J."/>
            <person name="Kapitonov V."/>
            <person name="Jurka J."/>
            <person name="Scazzocchio C."/>
            <person name="Farman M."/>
            <person name="Butler J."/>
            <person name="Purcell S."/>
            <person name="Harris S."/>
            <person name="Braus G.H."/>
            <person name="Draht O."/>
            <person name="Busch S."/>
            <person name="D'Enfert C."/>
            <person name="Bouchier C."/>
            <person name="Goldman G.H."/>
            <person name="Bell-Pedersen D."/>
            <person name="Griffiths-Jones S."/>
            <person name="Doonan J.H."/>
            <person name="Yu J."/>
            <person name="Vienken K."/>
            <person name="Pain A."/>
            <person name="Freitag M."/>
            <person name="Selker E.U."/>
            <person name="Archer D.B."/>
            <person name="Penalva M.A."/>
            <person name="Oakley B.R."/>
            <person name="Momany M."/>
            <person name="Tanaka T."/>
            <person name="Kumagai T."/>
            <person name="Asai K."/>
            <person name="Machida M."/>
            <person name="Nierman W.C."/>
            <person name="Denning D.W."/>
            <person name="Caddick M."/>
            <person name="Hynes M."/>
            <person name="Paoletti M."/>
            <person name="Fischer R."/>
            <person name="Miller B."/>
            <person name="Dyer P."/>
            <person name="Sachs M.S."/>
            <person name="Osmani S.A."/>
            <person name="Birren B.W."/>
        </authorList>
    </citation>
    <scope>NUCLEOTIDE SEQUENCE [LARGE SCALE GENOMIC DNA]</scope>
    <source>
        <strain evidence="10">FGSC A4 / ATCC 38163 / CBS 112.46 / NRRL 194 / M139</strain>
    </source>
</reference>
<evidence type="ECO:0000313" key="9">
    <source>
        <dbReference type="EMBL" id="CBF88655.1"/>
    </source>
</evidence>
<dbReference type="GO" id="GO:0005634">
    <property type="term" value="C:nucleus"/>
    <property type="evidence" value="ECO:0007669"/>
    <property type="project" value="UniProtKB-SubCell"/>
</dbReference>
<name>Q5BF27_EMENI</name>
<evidence type="ECO:0000256" key="6">
    <source>
        <dbReference type="ARBA" id="ARBA00023242"/>
    </source>
</evidence>
<dbReference type="eggNOG" id="ENOG502SIT3">
    <property type="taxonomic scope" value="Eukaryota"/>
</dbReference>
<dbReference type="AlphaFoldDB" id="Q5BF27"/>
<dbReference type="PANTHER" id="PTHR31001:SF85">
    <property type="entry name" value="ZN(II)2CYS6 TRANSCRIPTION FACTOR (EUROFUNG)"/>
    <property type="match status" value="1"/>
</dbReference>
<keyword evidence="10" id="KW-1185">Reference proteome</keyword>
<evidence type="ECO:0000313" key="10">
    <source>
        <dbReference type="Proteomes" id="UP000000560"/>
    </source>
</evidence>
<dbReference type="HOGENOM" id="CLU_004083_7_3_1"/>
<dbReference type="SUPFAM" id="SSF57701">
    <property type="entry name" value="Zn2/Cys6 DNA-binding domain"/>
    <property type="match status" value="1"/>
</dbReference>